<comment type="caution">
    <text evidence="2">The sequence shown here is derived from an EMBL/GenBank/DDBJ whole genome shotgun (WGS) entry which is preliminary data.</text>
</comment>
<reference evidence="2 3" key="1">
    <citation type="submission" date="2024-01" db="EMBL/GenBank/DDBJ databases">
        <title>The genome of the rayed Mediterranean limpet Patella caerulea (Linnaeus, 1758).</title>
        <authorList>
            <person name="Anh-Thu Weber A."/>
            <person name="Halstead-Nussloch G."/>
        </authorList>
    </citation>
    <scope>NUCLEOTIDE SEQUENCE [LARGE SCALE GENOMIC DNA]</scope>
    <source>
        <strain evidence="2">AATW-2023a</strain>
        <tissue evidence="2">Whole specimen</tissue>
    </source>
</reference>
<evidence type="ECO:0000256" key="1">
    <source>
        <dbReference type="SAM" id="MobiDB-lite"/>
    </source>
</evidence>
<dbReference type="EMBL" id="JAZGQO010000010">
    <property type="protein sequence ID" value="KAK6175787.1"/>
    <property type="molecule type" value="Genomic_DNA"/>
</dbReference>
<keyword evidence="3" id="KW-1185">Reference proteome</keyword>
<protein>
    <submittedName>
        <fullName evidence="2">Uncharacterized protein</fullName>
    </submittedName>
</protein>
<gene>
    <name evidence="2" type="ORF">SNE40_014178</name>
</gene>
<feature type="region of interest" description="Disordered" evidence="1">
    <location>
        <begin position="181"/>
        <end position="245"/>
    </location>
</feature>
<organism evidence="2 3">
    <name type="scientific">Patella caerulea</name>
    <name type="common">Rayed Mediterranean limpet</name>
    <dbReference type="NCBI Taxonomy" id="87958"/>
    <lineage>
        <taxon>Eukaryota</taxon>
        <taxon>Metazoa</taxon>
        <taxon>Spiralia</taxon>
        <taxon>Lophotrochozoa</taxon>
        <taxon>Mollusca</taxon>
        <taxon>Gastropoda</taxon>
        <taxon>Patellogastropoda</taxon>
        <taxon>Patelloidea</taxon>
        <taxon>Patellidae</taxon>
        <taxon>Patella</taxon>
    </lineage>
</organism>
<feature type="compositionally biased region" description="Basic and acidic residues" evidence="1">
    <location>
        <begin position="203"/>
        <end position="218"/>
    </location>
</feature>
<evidence type="ECO:0000313" key="2">
    <source>
        <dbReference type="EMBL" id="KAK6175787.1"/>
    </source>
</evidence>
<accession>A0AAN8JDF2</accession>
<name>A0AAN8JDF2_PATCE</name>
<sequence>MGTQGCYFYQQTCFRATPKRFRKLPEELPDSLKFAHLNPKLAALMANKEKQKQDEMMDVLSKRSIMSEINTTFQNFKSQFDFVLLNDEDSQRYLFEEAKFTAGNTLEQLASFIYRYKNIVKIIPKSLEYQMLSSYQELIADIVYMPREWQILSMKEPLSKCSDNNSEEDKTVIDEDVRIARPSSEPGKYKKKHTTKVGMPEITEEHKTDKTSNRRNDSRNSMTVSRAKNRLEKGKSTLLNDKLTG</sequence>
<dbReference type="Proteomes" id="UP001347796">
    <property type="component" value="Unassembled WGS sequence"/>
</dbReference>
<evidence type="ECO:0000313" key="3">
    <source>
        <dbReference type="Proteomes" id="UP001347796"/>
    </source>
</evidence>
<dbReference type="AlphaFoldDB" id="A0AAN8JDF2"/>
<proteinExistence type="predicted"/>